<evidence type="ECO:0000256" key="1">
    <source>
        <dbReference type="SAM" id="MobiDB-lite"/>
    </source>
</evidence>
<evidence type="ECO:0000313" key="3">
    <source>
        <dbReference type="Proteomes" id="UP000663827"/>
    </source>
</evidence>
<dbReference type="AlphaFoldDB" id="A0A8H3EBT6"/>
<sequence length="497" mass="56019">MNSTDKDEKLFREIIELKAHKLAVQANKMTSGQEGTFETLKARGETPIVLSSSDEYEPDDDQSSSLTPLSPHSIAKEPRSPTGTEPTIPEPTTYHSLRQRNHQARRASSPQHFPSPLKRDRSYSPSPSPEPPKRRRSSPSKARSSLQAQTHPYDICPTSYQPALGKRGGRFSTVINGVAVKAQTLVEQLGDRHLKYEHVREHGHLFGDKYRCYFNPYSYSPINSKTFMMIGRPVGMTFQLCAKGKQFHELIGLRDDYMFRIEIARVARNTLHLFAPEGILKSGKPLLYKDYDSLARAKIHNFMYQHYPFLYHFRDMTGEGNWAIDGMCGIHLYTKTGQIKAKGQKYSEKSYFKPDKGEHRGKSEKGPSDQGIPCGYEDDYALYARDYSTPGQSLSLTGSRTQPYPYVHSRSDGMHQQQGDSLHIETLLADSATSERDVSMSNQKVDANVIEKRACSRRLVHVGDGVELANSSQDESRQVPATTFGWLSSVVSASWGW</sequence>
<feature type="compositionally biased region" description="Low complexity" evidence="1">
    <location>
        <begin position="81"/>
        <end position="93"/>
    </location>
</feature>
<accession>A0A8H3EBT6</accession>
<comment type="caution">
    <text evidence="2">The sequence shown here is derived from an EMBL/GenBank/DDBJ whole genome shotgun (WGS) entry which is preliminary data.</text>
</comment>
<reference evidence="2" key="1">
    <citation type="submission" date="2021-01" db="EMBL/GenBank/DDBJ databases">
        <authorList>
            <person name="Kaushik A."/>
        </authorList>
    </citation>
    <scope>NUCLEOTIDE SEQUENCE</scope>
    <source>
        <strain evidence="2">AG5</strain>
    </source>
</reference>
<evidence type="ECO:0000313" key="2">
    <source>
        <dbReference type="EMBL" id="CAE7232291.1"/>
    </source>
</evidence>
<feature type="compositionally biased region" description="Polar residues" evidence="1">
    <location>
        <begin position="27"/>
        <end position="36"/>
    </location>
</feature>
<feature type="region of interest" description="Disordered" evidence="1">
    <location>
        <begin position="346"/>
        <end position="371"/>
    </location>
</feature>
<gene>
    <name evidence="2" type="ORF">RDB_LOCUS189393</name>
</gene>
<dbReference type="EMBL" id="CAJNJQ010006589">
    <property type="protein sequence ID" value="CAE7232291.1"/>
    <property type="molecule type" value="Genomic_DNA"/>
</dbReference>
<proteinExistence type="predicted"/>
<name>A0A8H3EBT6_9AGAM</name>
<organism evidence="2 3">
    <name type="scientific">Rhizoctonia solani</name>
    <dbReference type="NCBI Taxonomy" id="456999"/>
    <lineage>
        <taxon>Eukaryota</taxon>
        <taxon>Fungi</taxon>
        <taxon>Dikarya</taxon>
        <taxon>Basidiomycota</taxon>
        <taxon>Agaricomycotina</taxon>
        <taxon>Agaricomycetes</taxon>
        <taxon>Cantharellales</taxon>
        <taxon>Ceratobasidiaceae</taxon>
        <taxon>Rhizoctonia</taxon>
    </lineage>
</organism>
<dbReference type="Proteomes" id="UP000663827">
    <property type="component" value="Unassembled WGS sequence"/>
</dbReference>
<protein>
    <submittedName>
        <fullName evidence="2">Uncharacterized protein</fullName>
    </submittedName>
</protein>
<feature type="region of interest" description="Disordered" evidence="1">
    <location>
        <begin position="27"/>
        <end position="156"/>
    </location>
</feature>
<feature type="compositionally biased region" description="Basic and acidic residues" evidence="1">
    <location>
        <begin position="346"/>
        <end position="367"/>
    </location>
</feature>